<gene>
    <name evidence="7" type="ORF">DL764_005574</name>
</gene>
<keyword evidence="6" id="KW-0503">Monooxygenase</keyword>
<evidence type="ECO:0000256" key="2">
    <source>
        <dbReference type="ARBA" id="ARBA00022617"/>
    </source>
</evidence>
<dbReference type="InterPro" id="IPR002401">
    <property type="entry name" value="Cyt_P450_E_grp-I"/>
</dbReference>
<evidence type="ECO:0000313" key="8">
    <source>
        <dbReference type="Proteomes" id="UP000293360"/>
    </source>
</evidence>
<dbReference type="GO" id="GO:0016705">
    <property type="term" value="F:oxidoreductase activity, acting on paired donors, with incorporation or reduction of molecular oxygen"/>
    <property type="evidence" value="ECO:0007669"/>
    <property type="project" value="InterPro"/>
</dbReference>
<dbReference type="GO" id="GO:0005506">
    <property type="term" value="F:iron ion binding"/>
    <property type="evidence" value="ECO:0007669"/>
    <property type="project" value="InterPro"/>
</dbReference>
<evidence type="ECO:0000256" key="6">
    <source>
        <dbReference type="RuleBase" id="RU000461"/>
    </source>
</evidence>
<evidence type="ECO:0008006" key="9">
    <source>
        <dbReference type="Google" id="ProtNLM"/>
    </source>
</evidence>
<dbReference type="Gene3D" id="1.10.630.10">
    <property type="entry name" value="Cytochrome P450"/>
    <property type="match status" value="1"/>
</dbReference>
<keyword evidence="6" id="KW-0560">Oxidoreductase</keyword>
<dbReference type="PRINTS" id="PR00463">
    <property type="entry name" value="EP450I"/>
</dbReference>
<accession>A0A4Q4TCE8</accession>
<evidence type="ECO:0000313" key="7">
    <source>
        <dbReference type="EMBL" id="RYP02833.1"/>
    </source>
</evidence>
<dbReference type="EMBL" id="QJNU01000298">
    <property type="protein sequence ID" value="RYP02833.1"/>
    <property type="molecule type" value="Genomic_DNA"/>
</dbReference>
<dbReference type="InterPro" id="IPR017972">
    <property type="entry name" value="Cyt_P450_CS"/>
</dbReference>
<dbReference type="OrthoDB" id="3934656at2759"/>
<dbReference type="InterPro" id="IPR050121">
    <property type="entry name" value="Cytochrome_P450_monoxygenase"/>
</dbReference>
<sequence length="502" mass="57420">MSFSFMLGAGLPALFLYYALWRGIYNFFFHPLRGVPGPVWGALSDFFKLWILHTKKAHLLGLKYHERYGPVVRAAPNLIAVNDPRLLPIIYHRHADKTDVYTPAVLGDVAPPFQTQGWAEHARKRKRVASSFALSNLVKLEGQVDERVIEWCTILGTRFADTGKRMDFAAWSQWFAYDTISQLSFGEPIGFVREGRDKGDLIKNFHDMAPFAAVVGALPWLCAPILQNPLTKWLFMPRPGDSSGTGKIMAFRDALLHDRLNDPQAHHKGDFLDNILAAKNEDGTLITVEEVKTECFVLMVAASDTTAAVFCGFVRYVLQSEGVYNNLISEIDGFERKGLLSSPIATFDEIKKLPYFSACYRETLRYQPSTPMIIPRYVGKDGLNLYGNYLPPGTEIGANPYVVHRNKEVFGEDADIFRPERWLEDPEKEKEMDKYILTWGYGTRICLGKNIALLETYKLLLQFFRLFRPSIDDNDRVWRQENLALLVHWDFWIHIARRSLAR</sequence>
<protein>
    <recommendedName>
        <fullName evidence="9">Cytochrome P450 monooxygenase</fullName>
    </recommendedName>
</protein>
<evidence type="ECO:0000256" key="4">
    <source>
        <dbReference type="ARBA" id="ARBA00023004"/>
    </source>
</evidence>
<dbReference type="GO" id="GO:0020037">
    <property type="term" value="F:heme binding"/>
    <property type="evidence" value="ECO:0007669"/>
    <property type="project" value="InterPro"/>
</dbReference>
<dbReference type="PANTHER" id="PTHR24305:SF85">
    <property type="entry name" value="P450, PUTATIVE (EUROFUNG)-RELATED"/>
    <property type="match status" value="1"/>
</dbReference>
<keyword evidence="4 5" id="KW-0408">Iron</keyword>
<dbReference type="CDD" id="cd11060">
    <property type="entry name" value="CYP57A1-like"/>
    <property type="match status" value="1"/>
</dbReference>
<dbReference type="Proteomes" id="UP000293360">
    <property type="component" value="Unassembled WGS sequence"/>
</dbReference>
<comment type="similarity">
    <text evidence="6">Belongs to the cytochrome P450 family.</text>
</comment>
<reference evidence="7 8" key="1">
    <citation type="submission" date="2018-06" db="EMBL/GenBank/DDBJ databases">
        <title>Complete Genomes of Monosporascus.</title>
        <authorList>
            <person name="Robinson A.J."/>
            <person name="Natvig D.O."/>
        </authorList>
    </citation>
    <scope>NUCLEOTIDE SEQUENCE [LARGE SCALE GENOMIC DNA]</scope>
    <source>
        <strain evidence="7 8">CBS 110550</strain>
    </source>
</reference>
<dbReference type="InterPro" id="IPR036396">
    <property type="entry name" value="Cyt_P450_sf"/>
</dbReference>
<comment type="cofactor">
    <cofactor evidence="1 5">
        <name>heme</name>
        <dbReference type="ChEBI" id="CHEBI:30413"/>
    </cofactor>
</comment>
<comment type="caution">
    <text evidence="7">The sequence shown here is derived from an EMBL/GenBank/DDBJ whole genome shotgun (WGS) entry which is preliminary data.</text>
</comment>
<dbReference type="GO" id="GO:0004497">
    <property type="term" value="F:monooxygenase activity"/>
    <property type="evidence" value="ECO:0007669"/>
    <property type="project" value="UniProtKB-KW"/>
</dbReference>
<dbReference type="PROSITE" id="PS00086">
    <property type="entry name" value="CYTOCHROME_P450"/>
    <property type="match status" value="1"/>
</dbReference>
<proteinExistence type="inferred from homology"/>
<dbReference type="Pfam" id="PF00067">
    <property type="entry name" value="p450"/>
    <property type="match status" value="1"/>
</dbReference>
<dbReference type="PANTHER" id="PTHR24305">
    <property type="entry name" value="CYTOCHROME P450"/>
    <property type="match status" value="1"/>
</dbReference>
<keyword evidence="8" id="KW-1185">Reference proteome</keyword>
<evidence type="ECO:0000256" key="5">
    <source>
        <dbReference type="PIRSR" id="PIRSR602401-1"/>
    </source>
</evidence>
<keyword evidence="3 5" id="KW-0479">Metal-binding</keyword>
<dbReference type="SUPFAM" id="SSF48264">
    <property type="entry name" value="Cytochrome P450"/>
    <property type="match status" value="1"/>
</dbReference>
<evidence type="ECO:0000256" key="3">
    <source>
        <dbReference type="ARBA" id="ARBA00022723"/>
    </source>
</evidence>
<evidence type="ECO:0000256" key="1">
    <source>
        <dbReference type="ARBA" id="ARBA00001971"/>
    </source>
</evidence>
<feature type="binding site" description="axial binding residue" evidence="5">
    <location>
        <position position="446"/>
    </location>
    <ligand>
        <name>heme</name>
        <dbReference type="ChEBI" id="CHEBI:30413"/>
    </ligand>
    <ligandPart>
        <name>Fe</name>
        <dbReference type="ChEBI" id="CHEBI:18248"/>
    </ligandPart>
</feature>
<dbReference type="AlphaFoldDB" id="A0A4Q4TCE8"/>
<dbReference type="STRING" id="155417.A0A4Q4TCE8"/>
<keyword evidence="2 5" id="KW-0349">Heme</keyword>
<name>A0A4Q4TCE8_9PEZI</name>
<dbReference type="InterPro" id="IPR001128">
    <property type="entry name" value="Cyt_P450"/>
</dbReference>
<organism evidence="7 8">
    <name type="scientific">Monosporascus ibericus</name>
    <dbReference type="NCBI Taxonomy" id="155417"/>
    <lineage>
        <taxon>Eukaryota</taxon>
        <taxon>Fungi</taxon>
        <taxon>Dikarya</taxon>
        <taxon>Ascomycota</taxon>
        <taxon>Pezizomycotina</taxon>
        <taxon>Sordariomycetes</taxon>
        <taxon>Xylariomycetidae</taxon>
        <taxon>Xylariales</taxon>
        <taxon>Xylariales incertae sedis</taxon>
        <taxon>Monosporascus</taxon>
    </lineage>
</organism>